<dbReference type="AlphaFoldDB" id="A0A9E7K1V9"/>
<name>A0A9E7K1V9_9LILI</name>
<organism evidence="1 2">
    <name type="scientific">Musa troglodytarum</name>
    <name type="common">fe'i banana</name>
    <dbReference type="NCBI Taxonomy" id="320322"/>
    <lineage>
        <taxon>Eukaryota</taxon>
        <taxon>Viridiplantae</taxon>
        <taxon>Streptophyta</taxon>
        <taxon>Embryophyta</taxon>
        <taxon>Tracheophyta</taxon>
        <taxon>Spermatophyta</taxon>
        <taxon>Magnoliopsida</taxon>
        <taxon>Liliopsida</taxon>
        <taxon>Zingiberales</taxon>
        <taxon>Musaceae</taxon>
        <taxon>Musa</taxon>
    </lineage>
</organism>
<accession>A0A9E7K1V9</accession>
<sequence length="167" mass="18320">MAKVMEALHHLTALAGPHHGRRAGCMAALWLPSDDHRVDDLVGGVSHREHLEAFQVRRLHHRVQEGPSSVGASRHQEGTGGHVARKVVHHADLVVVADPHQRRQENHVVAPQRVGHGEDVLGVERHASRHARVALYQATSPGVGRRVQIVVVELRLLHVARGQHDGA</sequence>
<keyword evidence="2" id="KW-1185">Reference proteome</keyword>
<dbReference type="Proteomes" id="UP001055439">
    <property type="component" value="Chromosome 5"/>
</dbReference>
<dbReference type="EMBL" id="CP097507">
    <property type="protein sequence ID" value="URE01519.1"/>
    <property type="molecule type" value="Genomic_DNA"/>
</dbReference>
<evidence type="ECO:0000313" key="1">
    <source>
        <dbReference type="EMBL" id="URE01519.1"/>
    </source>
</evidence>
<reference evidence="1" key="1">
    <citation type="submission" date="2022-05" db="EMBL/GenBank/DDBJ databases">
        <title>The Musa troglodytarum L. genome provides insights into the mechanism of non-climacteric behaviour and enrichment of carotenoids.</title>
        <authorList>
            <person name="Wang J."/>
        </authorList>
    </citation>
    <scope>NUCLEOTIDE SEQUENCE</scope>
    <source>
        <tissue evidence="1">Leaf</tissue>
    </source>
</reference>
<gene>
    <name evidence="1" type="ORF">MUK42_06934</name>
</gene>
<evidence type="ECO:0000313" key="2">
    <source>
        <dbReference type="Proteomes" id="UP001055439"/>
    </source>
</evidence>
<protein>
    <submittedName>
        <fullName evidence="1">Uncharacterized protein</fullName>
    </submittedName>
</protein>
<proteinExistence type="predicted"/>